<accession>A0ABC8STQ6</accession>
<reference evidence="1 2" key="1">
    <citation type="submission" date="2024-02" db="EMBL/GenBank/DDBJ databases">
        <authorList>
            <person name="Vignale AGUSTIN F."/>
            <person name="Sosa J E."/>
            <person name="Modenutti C."/>
        </authorList>
    </citation>
    <scope>NUCLEOTIDE SEQUENCE [LARGE SCALE GENOMIC DNA]</scope>
</reference>
<protein>
    <submittedName>
        <fullName evidence="1">Uncharacterized protein</fullName>
    </submittedName>
</protein>
<gene>
    <name evidence="1" type="ORF">ILEXP_LOCUS29207</name>
</gene>
<sequence length="68" mass="7768">MQTKKQMVSFSFSLHKNTNCSFINKYHTSFLSTFFIEYLLAPSFSIDSVTGQRNPFLLSLLLAVNKNA</sequence>
<comment type="caution">
    <text evidence="1">The sequence shown here is derived from an EMBL/GenBank/DDBJ whole genome shotgun (WGS) entry which is preliminary data.</text>
</comment>
<evidence type="ECO:0000313" key="2">
    <source>
        <dbReference type="Proteomes" id="UP001642360"/>
    </source>
</evidence>
<keyword evidence="2" id="KW-1185">Reference proteome</keyword>
<proteinExistence type="predicted"/>
<dbReference type="Proteomes" id="UP001642360">
    <property type="component" value="Unassembled WGS sequence"/>
</dbReference>
<organism evidence="1 2">
    <name type="scientific">Ilex paraguariensis</name>
    <name type="common">yerba mate</name>
    <dbReference type="NCBI Taxonomy" id="185542"/>
    <lineage>
        <taxon>Eukaryota</taxon>
        <taxon>Viridiplantae</taxon>
        <taxon>Streptophyta</taxon>
        <taxon>Embryophyta</taxon>
        <taxon>Tracheophyta</taxon>
        <taxon>Spermatophyta</taxon>
        <taxon>Magnoliopsida</taxon>
        <taxon>eudicotyledons</taxon>
        <taxon>Gunneridae</taxon>
        <taxon>Pentapetalae</taxon>
        <taxon>asterids</taxon>
        <taxon>campanulids</taxon>
        <taxon>Aquifoliales</taxon>
        <taxon>Aquifoliaceae</taxon>
        <taxon>Ilex</taxon>
    </lineage>
</organism>
<evidence type="ECO:0000313" key="1">
    <source>
        <dbReference type="EMBL" id="CAK9160442.1"/>
    </source>
</evidence>
<dbReference type="AlphaFoldDB" id="A0ABC8STQ6"/>
<dbReference type="EMBL" id="CAUOFW020003525">
    <property type="protein sequence ID" value="CAK9160442.1"/>
    <property type="molecule type" value="Genomic_DNA"/>
</dbReference>
<name>A0ABC8STQ6_9AQUA</name>